<dbReference type="RefSeq" id="WP_098469847.1">
    <property type="nucleotide sequence ID" value="NZ_PDJD01000001.1"/>
</dbReference>
<keyword evidence="3" id="KW-1185">Reference proteome</keyword>
<organism evidence="2 3">
    <name type="scientific">Serinibacter salmoneus</name>
    <dbReference type="NCBI Taxonomy" id="556530"/>
    <lineage>
        <taxon>Bacteria</taxon>
        <taxon>Bacillati</taxon>
        <taxon>Actinomycetota</taxon>
        <taxon>Actinomycetes</taxon>
        <taxon>Micrococcales</taxon>
        <taxon>Beutenbergiaceae</taxon>
        <taxon>Serinibacter</taxon>
    </lineage>
</organism>
<name>A0A2A9D2J3_9MICO</name>
<dbReference type="Proteomes" id="UP000224915">
    <property type="component" value="Unassembled WGS sequence"/>
</dbReference>
<dbReference type="InterPro" id="IPR050243">
    <property type="entry name" value="PHP_phosphatase"/>
</dbReference>
<dbReference type="SMART" id="SM00481">
    <property type="entry name" value="POLIIIAc"/>
    <property type="match status" value="1"/>
</dbReference>
<keyword evidence="2" id="KW-0378">Hydrolase</keyword>
<dbReference type="CDD" id="cd07432">
    <property type="entry name" value="PHP_HisPPase"/>
    <property type="match status" value="1"/>
</dbReference>
<sequence length="249" mass="26076">MSTAPGGWQAELLTGDFHVHTDVSDDAHSPLADCLAAAIARGLRVVRITDHVRVDSTWLPRRAALLAAAAQSGIASELQVLPGFETKLLDVVGHLDAPPHLLLTAPQHLVIADHQVPTPTGPWSPRHTREAMAAGLPPATVLAWLIGSYLAVMHRHPGAQLAHPFSILPKIGLAESDLTAQQVADWAGTAARTGTTIEVNEKWGCPAPSTIAAARRAGARLVASSDAHEAGDVGRYARVPALLAEAADA</sequence>
<dbReference type="GO" id="GO:0005829">
    <property type="term" value="C:cytosol"/>
    <property type="evidence" value="ECO:0007669"/>
    <property type="project" value="TreeGrafter"/>
</dbReference>
<evidence type="ECO:0000313" key="2">
    <source>
        <dbReference type="EMBL" id="PFG20938.1"/>
    </source>
</evidence>
<gene>
    <name evidence="2" type="ORF">ATL40_2555</name>
</gene>
<dbReference type="SUPFAM" id="SSF89550">
    <property type="entry name" value="PHP domain-like"/>
    <property type="match status" value="1"/>
</dbReference>
<reference evidence="2 3" key="1">
    <citation type="submission" date="2017-10" db="EMBL/GenBank/DDBJ databases">
        <title>Sequencing the genomes of 1000 actinobacteria strains.</title>
        <authorList>
            <person name="Klenk H.-P."/>
        </authorList>
    </citation>
    <scope>NUCLEOTIDE SEQUENCE [LARGE SCALE GENOMIC DNA]</scope>
    <source>
        <strain evidence="2 3">DSM 21801</strain>
    </source>
</reference>
<comment type="caution">
    <text evidence="2">The sequence shown here is derived from an EMBL/GenBank/DDBJ whole genome shotgun (WGS) entry which is preliminary data.</text>
</comment>
<dbReference type="AlphaFoldDB" id="A0A2A9D2J3"/>
<dbReference type="Pfam" id="PF02811">
    <property type="entry name" value="PHP"/>
    <property type="match status" value="1"/>
</dbReference>
<protein>
    <submittedName>
        <fullName evidence="2">Putative hydrolase</fullName>
    </submittedName>
</protein>
<dbReference type="Gene3D" id="3.20.20.140">
    <property type="entry name" value="Metal-dependent hydrolases"/>
    <property type="match status" value="1"/>
</dbReference>
<dbReference type="InterPro" id="IPR004013">
    <property type="entry name" value="PHP_dom"/>
</dbReference>
<dbReference type="PANTHER" id="PTHR36928:SF1">
    <property type="entry name" value="PHOSPHATASE YCDX-RELATED"/>
    <property type="match status" value="1"/>
</dbReference>
<dbReference type="InterPro" id="IPR016195">
    <property type="entry name" value="Pol/histidinol_Pase-like"/>
</dbReference>
<dbReference type="InterPro" id="IPR003141">
    <property type="entry name" value="Pol/His_phosphatase_N"/>
</dbReference>
<dbReference type="EMBL" id="PDJD01000001">
    <property type="protein sequence ID" value="PFG20938.1"/>
    <property type="molecule type" value="Genomic_DNA"/>
</dbReference>
<feature type="domain" description="Polymerase/histidinol phosphatase N-terminal" evidence="1">
    <location>
        <begin position="15"/>
        <end position="90"/>
    </location>
</feature>
<evidence type="ECO:0000259" key="1">
    <source>
        <dbReference type="SMART" id="SM00481"/>
    </source>
</evidence>
<evidence type="ECO:0000313" key="3">
    <source>
        <dbReference type="Proteomes" id="UP000224915"/>
    </source>
</evidence>
<dbReference type="GO" id="GO:0008270">
    <property type="term" value="F:zinc ion binding"/>
    <property type="evidence" value="ECO:0007669"/>
    <property type="project" value="TreeGrafter"/>
</dbReference>
<accession>A0A2A9D2J3</accession>
<proteinExistence type="predicted"/>
<dbReference type="GO" id="GO:0042578">
    <property type="term" value="F:phosphoric ester hydrolase activity"/>
    <property type="evidence" value="ECO:0007669"/>
    <property type="project" value="TreeGrafter"/>
</dbReference>
<dbReference type="OrthoDB" id="8279407at2"/>
<dbReference type="PANTHER" id="PTHR36928">
    <property type="entry name" value="PHOSPHATASE YCDX-RELATED"/>
    <property type="match status" value="1"/>
</dbReference>